<proteinExistence type="inferred from homology"/>
<dbReference type="EMBL" id="CAJOBC010072425">
    <property type="protein sequence ID" value="CAF4247182.1"/>
    <property type="molecule type" value="Genomic_DNA"/>
</dbReference>
<accession>A0A815II90</accession>
<keyword evidence="6" id="KW-1185">Reference proteome</keyword>
<dbReference type="InterPro" id="IPR002641">
    <property type="entry name" value="PNPLA_dom"/>
</dbReference>
<dbReference type="InterPro" id="IPR016035">
    <property type="entry name" value="Acyl_Trfase/lysoPLipase"/>
</dbReference>
<dbReference type="GO" id="GO:0047372">
    <property type="term" value="F:monoacylglycerol lipase activity"/>
    <property type="evidence" value="ECO:0007669"/>
    <property type="project" value="TreeGrafter"/>
</dbReference>
<protein>
    <recommendedName>
        <fullName evidence="3">PNPLA domain-containing protein</fullName>
    </recommendedName>
</protein>
<dbReference type="GO" id="GO:0004620">
    <property type="term" value="F:phospholipase activity"/>
    <property type="evidence" value="ECO:0007669"/>
    <property type="project" value="TreeGrafter"/>
</dbReference>
<dbReference type="AlphaFoldDB" id="A0A815II90"/>
<dbReference type="Pfam" id="PF01734">
    <property type="entry name" value="Patatin"/>
    <property type="match status" value="1"/>
</dbReference>
<dbReference type="SUPFAM" id="SSF52151">
    <property type="entry name" value="FabD/lysophospholipase-like"/>
    <property type="match status" value="1"/>
</dbReference>
<dbReference type="EMBL" id="CAJNOQ010015631">
    <property type="protein sequence ID" value="CAF1365336.1"/>
    <property type="molecule type" value="Genomic_DNA"/>
</dbReference>
<sequence>MKIQPCGVASNAEHGLVFVLSLAIIDYTPGKHEPNVLFVVVCSGHNRISSVFTPIPIEINYLHWASKILSQNNPQRAKVLQHTTSMDEGRQTLFDEYFGISKLSNAISELIPAVKSEGNVTDIFTRQASQRDSAKDSLLTDILMCTTAAPTYFPGYRLKNSVYVDGGVQANNPAMIAYNHTLNLYPNCDRTAFIRLLSLGTGDYVPDPLHPDASRNLLFWARNHQSVIKKKY</sequence>
<evidence type="ECO:0000313" key="6">
    <source>
        <dbReference type="Proteomes" id="UP000663829"/>
    </source>
</evidence>
<evidence type="ECO:0000313" key="5">
    <source>
        <dbReference type="EMBL" id="CAF4247182.1"/>
    </source>
</evidence>
<dbReference type="Proteomes" id="UP000681722">
    <property type="component" value="Unassembled WGS sequence"/>
</dbReference>
<evidence type="ECO:0000259" key="3">
    <source>
        <dbReference type="Pfam" id="PF01734"/>
    </source>
</evidence>
<dbReference type="OrthoDB" id="10049552at2759"/>
<comment type="caution">
    <text evidence="4">The sequence shown here is derived from an EMBL/GenBank/DDBJ whole genome shotgun (WGS) entry which is preliminary data.</text>
</comment>
<evidence type="ECO:0000256" key="2">
    <source>
        <dbReference type="ARBA" id="ARBA00023098"/>
    </source>
</evidence>
<organism evidence="4 6">
    <name type="scientific">Didymodactylos carnosus</name>
    <dbReference type="NCBI Taxonomy" id="1234261"/>
    <lineage>
        <taxon>Eukaryota</taxon>
        <taxon>Metazoa</taxon>
        <taxon>Spiralia</taxon>
        <taxon>Gnathifera</taxon>
        <taxon>Rotifera</taxon>
        <taxon>Eurotatoria</taxon>
        <taxon>Bdelloidea</taxon>
        <taxon>Philodinida</taxon>
        <taxon>Philodinidae</taxon>
        <taxon>Didymodactylos</taxon>
    </lineage>
</organism>
<dbReference type="PANTHER" id="PTHR32176">
    <property type="entry name" value="XYLOSE ISOMERASE"/>
    <property type="match status" value="1"/>
</dbReference>
<dbReference type="Gene3D" id="3.40.1090.10">
    <property type="entry name" value="Cytosolic phospholipase A2 catalytic domain"/>
    <property type="match status" value="1"/>
</dbReference>
<dbReference type="PANTHER" id="PTHR32176:SF92">
    <property type="entry name" value="XYLOSE ISOMERASE"/>
    <property type="match status" value="1"/>
</dbReference>
<evidence type="ECO:0000313" key="4">
    <source>
        <dbReference type="EMBL" id="CAF1365336.1"/>
    </source>
</evidence>
<feature type="domain" description="PNPLA" evidence="3">
    <location>
        <begin position="90"/>
        <end position="178"/>
    </location>
</feature>
<dbReference type="GO" id="GO:0006629">
    <property type="term" value="P:lipid metabolic process"/>
    <property type="evidence" value="ECO:0007669"/>
    <property type="project" value="UniProtKB-KW"/>
</dbReference>
<evidence type="ECO:0000256" key="1">
    <source>
        <dbReference type="ARBA" id="ARBA00010240"/>
    </source>
</evidence>
<keyword evidence="2" id="KW-0443">Lipid metabolism</keyword>
<reference evidence="4" key="1">
    <citation type="submission" date="2021-02" db="EMBL/GenBank/DDBJ databases">
        <authorList>
            <person name="Nowell W R."/>
        </authorList>
    </citation>
    <scope>NUCLEOTIDE SEQUENCE</scope>
</reference>
<gene>
    <name evidence="4" type="ORF">GPM918_LOCUS31588</name>
    <name evidence="5" type="ORF">SRO942_LOCUS32237</name>
</gene>
<dbReference type="Proteomes" id="UP000663829">
    <property type="component" value="Unassembled WGS sequence"/>
</dbReference>
<name>A0A815II90_9BILA</name>
<comment type="similarity">
    <text evidence="1">Belongs to the patatin family.</text>
</comment>